<organism evidence="1 2">
    <name type="scientific">Plakobranchus ocellatus</name>
    <dbReference type="NCBI Taxonomy" id="259542"/>
    <lineage>
        <taxon>Eukaryota</taxon>
        <taxon>Metazoa</taxon>
        <taxon>Spiralia</taxon>
        <taxon>Lophotrochozoa</taxon>
        <taxon>Mollusca</taxon>
        <taxon>Gastropoda</taxon>
        <taxon>Heterobranchia</taxon>
        <taxon>Euthyneura</taxon>
        <taxon>Panpulmonata</taxon>
        <taxon>Sacoglossa</taxon>
        <taxon>Placobranchoidea</taxon>
        <taxon>Plakobranchidae</taxon>
        <taxon>Plakobranchus</taxon>
    </lineage>
</organism>
<keyword evidence="2" id="KW-1185">Reference proteome</keyword>
<evidence type="ECO:0000313" key="2">
    <source>
        <dbReference type="Proteomes" id="UP000735302"/>
    </source>
</evidence>
<comment type="caution">
    <text evidence="1">The sequence shown here is derived from an EMBL/GenBank/DDBJ whole genome shotgun (WGS) entry which is preliminary data.</text>
</comment>
<name>A0AAV4A4B7_9GAST</name>
<protein>
    <submittedName>
        <fullName evidence="1">Uncharacterized protein</fullName>
    </submittedName>
</protein>
<sequence>MTKLSVLGQLNLGVIQNFSSRPCGDRAPSSIVESSILAMIKGIKWTILNFKHNYVFLVAFTEKVWEIKRQRQAISQCLMPRFGLNCVKQPSHKVIWGSQAFDKKIASDLRVDSLVFEPPTPLHVKRRIRILLQLLSR</sequence>
<reference evidence="1 2" key="1">
    <citation type="journal article" date="2021" name="Elife">
        <title>Chloroplast acquisition without the gene transfer in kleptoplastic sea slugs, Plakobranchus ocellatus.</title>
        <authorList>
            <person name="Maeda T."/>
            <person name="Takahashi S."/>
            <person name="Yoshida T."/>
            <person name="Shimamura S."/>
            <person name="Takaki Y."/>
            <person name="Nagai Y."/>
            <person name="Toyoda A."/>
            <person name="Suzuki Y."/>
            <person name="Arimoto A."/>
            <person name="Ishii H."/>
            <person name="Satoh N."/>
            <person name="Nishiyama T."/>
            <person name="Hasebe M."/>
            <person name="Maruyama T."/>
            <person name="Minagawa J."/>
            <person name="Obokata J."/>
            <person name="Shigenobu S."/>
        </authorList>
    </citation>
    <scope>NUCLEOTIDE SEQUENCE [LARGE SCALE GENOMIC DNA]</scope>
</reference>
<accession>A0AAV4A4B7</accession>
<dbReference type="AlphaFoldDB" id="A0AAV4A4B7"/>
<gene>
    <name evidence="1" type="ORF">PoB_002793900</name>
</gene>
<dbReference type="Proteomes" id="UP000735302">
    <property type="component" value="Unassembled WGS sequence"/>
</dbReference>
<proteinExistence type="predicted"/>
<evidence type="ECO:0000313" key="1">
    <source>
        <dbReference type="EMBL" id="GFO01434.1"/>
    </source>
</evidence>
<dbReference type="EMBL" id="BLXT01003294">
    <property type="protein sequence ID" value="GFO01434.1"/>
    <property type="molecule type" value="Genomic_DNA"/>
</dbReference>